<evidence type="ECO:0000256" key="7">
    <source>
        <dbReference type="ARBA" id="ARBA00023136"/>
    </source>
</evidence>
<keyword evidence="6 8" id="KW-0408">Iron</keyword>
<dbReference type="Gene3D" id="1.10.760.10">
    <property type="entry name" value="Cytochrome c-like domain"/>
    <property type="match status" value="1"/>
</dbReference>
<keyword evidence="2 8" id="KW-0349">Heme</keyword>
<feature type="binding site" description="covalent" evidence="8">
    <location>
        <position position="51"/>
    </location>
    <ligand>
        <name>heme c</name>
        <dbReference type="ChEBI" id="CHEBI:61717"/>
    </ligand>
</feature>
<evidence type="ECO:0000256" key="9">
    <source>
        <dbReference type="SAM" id="Phobius"/>
    </source>
</evidence>
<dbReference type="AlphaFoldDB" id="A0A157KT05"/>
<dbReference type="Pfam" id="PF02167">
    <property type="entry name" value="Cytochrom_C1"/>
    <property type="match status" value="2"/>
</dbReference>
<feature type="signal peptide" evidence="10">
    <location>
        <begin position="1"/>
        <end position="20"/>
    </location>
</feature>
<feature type="domain" description="Cytochrome c" evidence="11">
    <location>
        <begin position="38"/>
        <end position="137"/>
    </location>
</feature>
<feature type="chain" id="PRO_5007613911" evidence="10">
    <location>
        <begin position="21"/>
        <end position="282"/>
    </location>
</feature>
<dbReference type="OrthoDB" id="9798864at2"/>
<keyword evidence="3 9" id="KW-0812">Transmembrane</keyword>
<evidence type="ECO:0000256" key="6">
    <source>
        <dbReference type="ARBA" id="ARBA00023004"/>
    </source>
</evidence>
<protein>
    <submittedName>
        <fullName evidence="12">Cytochrome C1</fullName>
    </submittedName>
</protein>
<evidence type="ECO:0000313" key="12">
    <source>
        <dbReference type="EMBL" id="SAH87266.1"/>
    </source>
</evidence>
<dbReference type="InterPro" id="IPR002326">
    <property type="entry name" value="Cyt_c1"/>
</dbReference>
<comment type="subcellular location">
    <subcellularLocation>
        <location evidence="1">Membrane</location>
    </subcellularLocation>
</comment>
<evidence type="ECO:0000256" key="3">
    <source>
        <dbReference type="ARBA" id="ARBA00022692"/>
    </source>
</evidence>
<proteinExistence type="predicted"/>
<keyword evidence="7 9" id="KW-0472">Membrane</keyword>
<dbReference type="PANTHER" id="PTHR10266">
    <property type="entry name" value="CYTOCHROME C1"/>
    <property type="match status" value="1"/>
</dbReference>
<accession>A0A157KT05</accession>
<dbReference type="GO" id="GO:0016020">
    <property type="term" value="C:membrane"/>
    <property type="evidence" value="ECO:0007669"/>
    <property type="project" value="UniProtKB-SubCell"/>
</dbReference>
<dbReference type="GO" id="GO:0046872">
    <property type="term" value="F:metal ion binding"/>
    <property type="evidence" value="ECO:0007669"/>
    <property type="project" value="UniProtKB-KW"/>
</dbReference>
<dbReference type="GO" id="GO:0020037">
    <property type="term" value="F:heme binding"/>
    <property type="evidence" value="ECO:0007669"/>
    <property type="project" value="InterPro"/>
</dbReference>
<sequence length="282" mass="31477">MIKKLIGAVALMLTCTAPYAAEGGYHLEKAPDRINDLAALQNGAKLFVNYCLNCHSANSMRYNKLAEIGLTDEQIKANLLFTGEKVGDLMHIAMTPADAKRWFGTTPPDLSVIARAKSINAGPTGADYIYTYLRTFYRDSSKASGWNNLVFPNVGMPHVLWERQGPRELTTVAMHQTEGKDGAHAWERVTTVYDAQGFATAKTEPVADFHGHASVETRFKSLNPAQAAAYDRDMADLTGFMSWMAEPAQRQRRELGVWVLLFLGVFFVIAWRLNASYWKHVR</sequence>
<evidence type="ECO:0000259" key="11">
    <source>
        <dbReference type="PROSITE" id="PS51007"/>
    </source>
</evidence>
<dbReference type="RefSeq" id="WP_066407277.1">
    <property type="nucleotide sequence ID" value="NZ_FKBS01000006.1"/>
</dbReference>
<organism evidence="12 13">
    <name type="scientific">Bordetella ansorpii</name>
    <dbReference type="NCBI Taxonomy" id="288768"/>
    <lineage>
        <taxon>Bacteria</taxon>
        <taxon>Pseudomonadati</taxon>
        <taxon>Pseudomonadota</taxon>
        <taxon>Betaproteobacteria</taxon>
        <taxon>Burkholderiales</taxon>
        <taxon>Alcaligenaceae</taxon>
        <taxon>Bordetella</taxon>
    </lineage>
</organism>
<keyword evidence="4 8" id="KW-0479">Metal-binding</keyword>
<keyword evidence="10" id="KW-0732">Signal</keyword>
<evidence type="ECO:0000256" key="10">
    <source>
        <dbReference type="SAM" id="SignalP"/>
    </source>
</evidence>
<dbReference type="GO" id="GO:0009055">
    <property type="term" value="F:electron transfer activity"/>
    <property type="evidence" value="ECO:0007669"/>
    <property type="project" value="InterPro"/>
</dbReference>
<name>A0A157KT05_9BORD</name>
<evidence type="ECO:0000256" key="1">
    <source>
        <dbReference type="ARBA" id="ARBA00004370"/>
    </source>
</evidence>
<feature type="binding site" description="covalent" evidence="8">
    <location>
        <position position="55"/>
    </location>
    <ligand>
        <name>heme c</name>
        <dbReference type="ChEBI" id="CHEBI:61717"/>
    </ligand>
</feature>
<dbReference type="EMBL" id="FKBS01000006">
    <property type="protein sequence ID" value="SAH87266.1"/>
    <property type="molecule type" value="Genomic_DNA"/>
</dbReference>
<dbReference type="PANTHER" id="PTHR10266:SF3">
    <property type="entry name" value="CYTOCHROME C1, HEME PROTEIN, MITOCHONDRIAL"/>
    <property type="match status" value="1"/>
</dbReference>
<feature type="binding site" description="covalent" evidence="8">
    <location>
        <position position="54"/>
    </location>
    <ligand>
        <name>heme c</name>
        <dbReference type="ChEBI" id="CHEBI:61717"/>
    </ligand>
</feature>
<comment type="cofactor">
    <cofactor evidence="8">
        <name>heme c</name>
        <dbReference type="ChEBI" id="CHEBI:61717"/>
    </cofactor>
    <text evidence="8">Binds 1 heme c group covalently per subunit.</text>
</comment>
<gene>
    <name evidence="12" type="primary">petC</name>
    <name evidence="12" type="ORF">SAMEA1982600_00473</name>
</gene>
<dbReference type="Proteomes" id="UP000077037">
    <property type="component" value="Unassembled WGS sequence"/>
</dbReference>
<evidence type="ECO:0000256" key="8">
    <source>
        <dbReference type="PIRSR" id="PIRSR602326-1"/>
    </source>
</evidence>
<feature type="transmembrane region" description="Helical" evidence="9">
    <location>
        <begin position="255"/>
        <end position="273"/>
    </location>
</feature>
<dbReference type="InterPro" id="IPR036909">
    <property type="entry name" value="Cyt_c-like_dom_sf"/>
</dbReference>
<keyword evidence="5 9" id="KW-1133">Transmembrane helix</keyword>
<evidence type="ECO:0000256" key="4">
    <source>
        <dbReference type="ARBA" id="ARBA00022723"/>
    </source>
</evidence>
<evidence type="ECO:0000256" key="2">
    <source>
        <dbReference type="ARBA" id="ARBA00022617"/>
    </source>
</evidence>
<evidence type="ECO:0000313" key="13">
    <source>
        <dbReference type="Proteomes" id="UP000077037"/>
    </source>
</evidence>
<evidence type="ECO:0000256" key="5">
    <source>
        <dbReference type="ARBA" id="ARBA00022989"/>
    </source>
</evidence>
<dbReference type="InterPro" id="IPR009056">
    <property type="entry name" value="Cyt_c-like_dom"/>
</dbReference>
<dbReference type="PROSITE" id="PS51007">
    <property type="entry name" value="CYTC"/>
    <property type="match status" value="1"/>
</dbReference>
<reference evidence="12 13" key="1">
    <citation type="submission" date="2016-03" db="EMBL/GenBank/DDBJ databases">
        <authorList>
            <consortium name="Pathogen Informatics"/>
        </authorList>
    </citation>
    <scope>NUCLEOTIDE SEQUENCE [LARGE SCALE GENOMIC DNA]</scope>
    <source>
        <strain evidence="12 13">NCTC13364</strain>
    </source>
</reference>
<dbReference type="SUPFAM" id="SSF46626">
    <property type="entry name" value="Cytochrome c"/>
    <property type="match status" value="1"/>
</dbReference>